<keyword evidence="2" id="KW-1185">Reference proteome</keyword>
<reference evidence="1" key="1">
    <citation type="submission" date="2009-07" db="EMBL/GenBank/DDBJ databases">
        <authorList>
            <person name="Weinstock G."/>
            <person name="Sodergren E."/>
            <person name="Clifton S."/>
            <person name="Fulton L."/>
            <person name="Fulton B."/>
            <person name="Courtney L."/>
            <person name="Fronick C."/>
            <person name="Harrison M."/>
            <person name="Strong C."/>
            <person name="Farmer C."/>
            <person name="Delahaunty K."/>
            <person name="Markovic C."/>
            <person name="Hall O."/>
            <person name="Minx P."/>
            <person name="Tomlinson C."/>
            <person name="Mitreva M."/>
            <person name="Nelson J."/>
            <person name="Hou S."/>
            <person name="Wollam A."/>
            <person name="Pepin K.H."/>
            <person name="Johnson M."/>
            <person name="Bhonagiri V."/>
            <person name="Nash W.E."/>
            <person name="Warren W."/>
            <person name="Chinwalla A."/>
            <person name="Mardis E.R."/>
            <person name="Wilson R.K."/>
        </authorList>
    </citation>
    <scope>NUCLEOTIDE SEQUENCE [LARGE SCALE GENOMIC DNA]</scope>
    <source>
        <strain evidence="1">DSM 14469</strain>
    </source>
</reference>
<comment type="caution">
    <text evidence="1">The sequence shown here is derived from an EMBL/GenBank/DDBJ whole genome shotgun (WGS) entry which is preliminary data.</text>
</comment>
<proteinExistence type="predicted"/>
<name>C6LC64_9FIRM</name>
<sequence length="80" mass="9056">MAAAKLTCRYFFSPVINNGSIVHIRPVCYSKSVRQLLLTSARDACHDVQAIPEVKTEGTAVRGAPRSLCYDRRRRMDRCQ</sequence>
<gene>
    <name evidence="1" type="ORF">BRYFOR_06211</name>
</gene>
<dbReference type="EMBL" id="ACCL02000004">
    <property type="protein sequence ID" value="EET62017.1"/>
    <property type="molecule type" value="Genomic_DNA"/>
</dbReference>
<dbReference type="Proteomes" id="UP000005561">
    <property type="component" value="Unassembled WGS sequence"/>
</dbReference>
<organism evidence="1 2">
    <name type="scientific">Marvinbryantia formatexigens DSM 14469</name>
    <dbReference type="NCBI Taxonomy" id="478749"/>
    <lineage>
        <taxon>Bacteria</taxon>
        <taxon>Bacillati</taxon>
        <taxon>Bacillota</taxon>
        <taxon>Clostridia</taxon>
        <taxon>Lachnospirales</taxon>
        <taxon>Lachnospiraceae</taxon>
        <taxon>Marvinbryantia</taxon>
    </lineage>
</organism>
<dbReference type="AlphaFoldDB" id="C6LC64"/>
<evidence type="ECO:0000313" key="1">
    <source>
        <dbReference type="EMBL" id="EET62017.1"/>
    </source>
</evidence>
<evidence type="ECO:0000313" key="2">
    <source>
        <dbReference type="Proteomes" id="UP000005561"/>
    </source>
</evidence>
<accession>C6LC64</accession>
<protein>
    <submittedName>
        <fullName evidence="1">Uncharacterized protein</fullName>
    </submittedName>
</protein>